<dbReference type="EMBL" id="CAJOBD010009223">
    <property type="protein sequence ID" value="CAF4130626.1"/>
    <property type="molecule type" value="Genomic_DNA"/>
</dbReference>
<dbReference type="EMBL" id="CAJNOT010006058">
    <property type="protein sequence ID" value="CAF1481202.1"/>
    <property type="molecule type" value="Genomic_DNA"/>
</dbReference>
<comment type="caution">
    <text evidence="2">The sequence shown here is derived from an EMBL/GenBank/DDBJ whole genome shotgun (WGS) entry which is preliminary data.</text>
</comment>
<dbReference type="Proteomes" id="UP000663864">
    <property type="component" value="Unassembled WGS sequence"/>
</dbReference>
<proteinExistence type="predicted"/>
<dbReference type="Proteomes" id="UP000663836">
    <property type="component" value="Unassembled WGS sequence"/>
</dbReference>
<dbReference type="AlphaFoldDB" id="A0A819WWK9"/>
<name>A0A819WWK9_9BILA</name>
<protein>
    <recommendedName>
        <fullName evidence="4">DUF4817 domain-containing protein</fullName>
    </recommendedName>
</protein>
<evidence type="ECO:0008006" key="4">
    <source>
        <dbReference type="Google" id="ProtNLM"/>
    </source>
</evidence>
<evidence type="ECO:0000313" key="2">
    <source>
        <dbReference type="EMBL" id="CAF4130626.1"/>
    </source>
</evidence>
<sequence length="308" mass="36338">MARRQLSVNEKTWIVKHMYRVEYSINVQRLWCKEINKNPPHRDTIRVLMKKFEQTGSVLDISPPASHLASSSNILWILDGCDERTIPDHLLAIEQQLLDKQYVLLTSRPYGTDKCHYNIKVHIQGFTKDNIKTYIDKYFSIINRIETEKLWSFIDYPNQMILVASIPVCLQMICIIWERRKDDLEIGMTMGHLLRKSFLATQSYRFAISGHQISIVTGALFLSSLQVSLLNQRSRYSYSVLVEKNNSKEQKDVEKFITEQKYNRRMRDTFMYFFDLKRSSSCMELFWSAVDCEPRDLIGLRHCSRIMN</sequence>
<evidence type="ECO:0000313" key="3">
    <source>
        <dbReference type="Proteomes" id="UP000663836"/>
    </source>
</evidence>
<accession>A0A819WWK9</accession>
<gene>
    <name evidence="2" type="ORF">JBS370_LOCUS33042</name>
    <name evidence="1" type="ORF">ZHD862_LOCUS36573</name>
</gene>
<dbReference type="PANTHER" id="PTHR46312:SF2">
    <property type="entry name" value="NUCLEOTIDE-BINDING OLIGOMERIZATION DOMAIN-CONTAINING PROTEIN 2-LIKE"/>
    <property type="match status" value="1"/>
</dbReference>
<evidence type="ECO:0000313" key="1">
    <source>
        <dbReference type="EMBL" id="CAF1481202.1"/>
    </source>
</evidence>
<dbReference type="PANTHER" id="PTHR46312">
    <property type="entry name" value="NACHT DOMAIN-CONTAINING PROTEIN"/>
    <property type="match status" value="1"/>
</dbReference>
<organism evidence="2 3">
    <name type="scientific">Rotaria sordida</name>
    <dbReference type="NCBI Taxonomy" id="392033"/>
    <lineage>
        <taxon>Eukaryota</taxon>
        <taxon>Metazoa</taxon>
        <taxon>Spiralia</taxon>
        <taxon>Gnathifera</taxon>
        <taxon>Rotifera</taxon>
        <taxon>Eurotatoria</taxon>
        <taxon>Bdelloidea</taxon>
        <taxon>Philodinida</taxon>
        <taxon>Philodinidae</taxon>
        <taxon>Rotaria</taxon>
    </lineage>
</organism>
<reference evidence="2" key="1">
    <citation type="submission" date="2021-02" db="EMBL/GenBank/DDBJ databases">
        <authorList>
            <person name="Nowell W R."/>
        </authorList>
    </citation>
    <scope>NUCLEOTIDE SEQUENCE</scope>
</reference>